<dbReference type="GO" id="GO:0016746">
    <property type="term" value="F:acyltransferase activity"/>
    <property type="evidence" value="ECO:0007669"/>
    <property type="project" value="UniProtKB-KW"/>
</dbReference>
<evidence type="ECO:0000256" key="2">
    <source>
        <dbReference type="ARBA" id="ARBA00022737"/>
    </source>
</evidence>
<dbReference type="EMBL" id="CP007201">
    <property type="protein sequence ID" value="AHJ13715.1"/>
    <property type="molecule type" value="Genomic_DNA"/>
</dbReference>
<evidence type="ECO:0000256" key="3">
    <source>
        <dbReference type="ARBA" id="ARBA00023315"/>
    </source>
</evidence>
<dbReference type="PANTHER" id="PTHR23416:SF78">
    <property type="entry name" value="LIPOPOLYSACCHARIDE BIOSYNTHESIS O-ACETYL TRANSFERASE WBBJ-RELATED"/>
    <property type="match status" value="1"/>
</dbReference>
<dbReference type="InterPro" id="IPR018357">
    <property type="entry name" value="Hexapep_transf_CS"/>
</dbReference>
<dbReference type="PANTHER" id="PTHR23416">
    <property type="entry name" value="SIALIC ACID SYNTHASE-RELATED"/>
    <property type="match status" value="1"/>
</dbReference>
<evidence type="ECO:0000313" key="5">
    <source>
        <dbReference type="Proteomes" id="UP000019322"/>
    </source>
</evidence>
<evidence type="ECO:0000313" key="4">
    <source>
        <dbReference type="EMBL" id="AHJ13715.1"/>
    </source>
</evidence>
<keyword evidence="3" id="KW-0012">Acyltransferase</keyword>
<reference evidence="4 5" key="1">
    <citation type="journal article" date="2014" name="Environ. Microbiol.">
        <title>Insights into organohalide respiration and the versatile catabolism of Sulfurospirillum multivorans gained from comparative genomics and physiological studies.</title>
        <authorList>
            <person name="Goris T."/>
            <person name="Schubert T."/>
            <person name="Gadkari J."/>
            <person name="Wubet T."/>
            <person name="Tarkka M."/>
            <person name="Buscot F."/>
            <person name="Adrian L."/>
            <person name="Diekert G."/>
        </authorList>
    </citation>
    <scope>NUCLEOTIDE SEQUENCE [LARGE SCALE GENOMIC DNA]</scope>
    <source>
        <strain evidence="5">DM 12446 / JCM 15788 / NBRC 109480</strain>
    </source>
</reference>
<dbReference type="SUPFAM" id="SSF51161">
    <property type="entry name" value="Trimeric LpxA-like enzymes"/>
    <property type="match status" value="1"/>
</dbReference>
<sequence length="154" mass="16695">MNLGKRLTTGVGCRLDAFPSEPKIVLHVGNDVQINDYVHIAAIESITIKDRVLIASKVFITDHNHGSYGANHIHTSPLVPPLERALSSSAVIVEEDVWIGEFVSILPGVTIGKGSIVGTMSVVTKDIPPFSIALGSPAKVIKQFDFEKNEWVRV</sequence>
<dbReference type="AlphaFoldDB" id="A0AA86AMS1"/>
<name>A0AA86AMS1_SULMK</name>
<dbReference type="CDD" id="cd04647">
    <property type="entry name" value="LbH_MAT_like"/>
    <property type="match status" value="1"/>
</dbReference>
<dbReference type="InterPro" id="IPR051159">
    <property type="entry name" value="Hexapeptide_acetyltransf"/>
</dbReference>
<gene>
    <name evidence="4" type="ORF">SMUL_2470</name>
</gene>
<dbReference type="Gene3D" id="2.160.10.10">
    <property type="entry name" value="Hexapeptide repeat proteins"/>
    <property type="match status" value="1"/>
</dbReference>
<dbReference type="Pfam" id="PF00132">
    <property type="entry name" value="Hexapep"/>
    <property type="match status" value="1"/>
</dbReference>
<keyword evidence="2" id="KW-0677">Repeat</keyword>
<dbReference type="KEGG" id="smul:SMUL_2470"/>
<dbReference type="InterPro" id="IPR001451">
    <property type="entry name" value="Hexapep"/>
</dbReference>
<organism evidence="4 5">
    <name type="scientific">Sulfurospirillum multivorans (strain DM 12446 / JCM 15788 / NBRC 109480)</name>
    <dbReference type="NCBI Taxonomy" id="1150621"/>
    <lineage>
        <taxon>Bacteria</taxon>
        <taxon>Pseudomonadati</taxon>
        <taxon>Campylobacterota</taxon>
        <taxon>Epsilonproteobacteria</taxon>
        <taxon>Campylobacterales</taxon>
        <taxon>Sulfurospirillaceae</taxon>
        <taxon>Sulfurospirillum</taxon>
    </lineage>
</organism>
<dbReference type="InterPro" id="IPR011004">
    <property type="entry name" value="Trimer_LpxA-like_sf"/>
</dbReference>
<accession>A0AA86AMS1</accession>
<evidence type="ECO:0000256" key="1">
    <source>
        <dbReference type="ARBA" id="ARBA00022679"/>
    </source>
</evidence>
<proteinExistence type="predicted"/>
<protein>
    <submittedName>
        <fullName evidence="4">Lipopolysaccharide biosynthesis O-acetyl transferase WbbJ</fullName>
    </submittedName>
</protein>
<keyword evidence="1 4" id="KW-0808">Transferase</keyword>
<dbReference type="PROSITE" id="PS00101">
    <property type="entry name" value="HEXAPEP_TRANSFERASES"/>
    <property type="match status" value="1"/>
</dbReference>
<dbReference type="Proteomes" id="UP000019322">
    <property type="component" value="Chromosome"/>
</dbReference>
<dbReference type="RefSeq" id="WP_223809704.1">
    <property type="nucleotide sequence ID" value="NZ_CP007201.1"/>
</dbReference>